<name>A0A8X6QMW6_NEPPI</name>
<comment type="caution">
    <text evidence="1">The sequence shown here is derived from an EMBL/GenBank/DDBJ whole genome shotgun (WGS) entry which is preliminary data.</text>
</comment>
<proteinExistence type="predicted"/>
<keyword evidence="2" id="KW-1185">Reference proteome</keyword>
<evidence type="ECO:0000313" key="1">
    <source>
        <dbReference type="EMBL" id="GFU33614.1"/>
    </source>
</evidence>
<accession>A0A8X6QMW6</accession>
<dbReference type="AlphaFoldDB" id="A0A8X6QMW6"/>
<evidence type="ECO:0000313" key="2">
    <source>
        <dbReference type="Proteomes" id="UP000887013"/>
    </source>
</evidence>
<protein>
    <submittedName>
        <fullName evidence="1">Uncharacterized protein</fullName>
    </submittedName>
</protein>
<reference evidence="1" key="1">
    <citation type="submission" date="2020-08" db="EMBL/GenBank/DDBJ databases">
        <title>Multicomponent nature underlies the extraordinary mechanical properties of spider dragline silk.</title>
        <authorList>
            <person name="Kono N."/>
            <person name="Nakamura H."/>
            <person name="Mori M."/>
            <person name="Yoshida Y."/>
            <person name="Ohtoshi R."/>
            <person name="Malay A.D."/>
            <person name="Moran D.A.P."/>
            <person name="Tomita M."/>
            <person name="Numata K."/>
            <person name="Arakawa K."/>
        </authorList>
    </citation>
    <scope>NUCLEOTIDE SEQUENCE</scope>
</reference>
<dbReference type="Proteomes" id="UP000887013">
    <property type="component" value="Unassembled WGS sequence"/>
</dbReference>
<dbReference type="EMBL" id="BMAW01034086">
    <property type="protein sequence ID" value="GFU33614.1"/>
    <property type="molecule type" value="Genomic_DNA"/>
</dbReference>
<gene>
    <name evidence="1" type="ORF">NPIL_327671</name>
</gene>
<organism evidence="1 2">
    <name type="scientific">Nephila pilipes</name>
    <name type="common">Giant wood spider</name>
    <name type="synonym">Nephila maculata</name>
    <dbReference type="NCBI Taxonomy" id="299642"/>
    <lineage>
        <taxon>Eukaryota</taxon>
        <taxon>Metazoa</taxon>
        <taxon>Ecdysozoa</taxon>
        <taxon>Arthropoda</taxon>
        <taxon>Chelicerata</taxon>
        <taxon>Arachnida</taxon>
        <taxon>Araneae</taxon>
        <taxon>Araneomorphae</taxon>
        <taxon>Entelegynae</taxon>
        <taxon>Araneoidea</taxon>
        <taxon>Nephilidae</taxon>
        <taxon>Nephila</taxon>
    </lineage>
</organism>
<sequence length="77" mass="8998">MEEFKSKYEIIKDLRKEWGRGEKEEPQRQVDKLKISAVWIPEDAEIPPAVKRESDSSQWMVSPKDLSPHFLPTIMTG</sequence>